<dbReference type="EMBL" id="BMOQ01000006">
    <property type="protein sequence ID" value="GGN22135.1"/>
    <property type="molecule type" value="Genomic_DNA"/>
</dbReference>
<dbReference type="Pfam" id="PF01497">
    <property type="entry name" value="Peripla_BP_2"/>
    <property type="match status" value="1"/>
</dbReference>
<name>A0A830GD70_9EURY</name>
<dbReference type="SUPFAM" id="SSF53807">
    <property type="entry name" value="Helical backbone' metal receptor"/>
    <property type="match status" value="1"/>
</dbReference>
<dbReference type="PROSITE" id="PS51257">
    <property type="entry name" value="PROKAR_LIPOPROTEIN"/>
    <property type="match status" value="1"/>
</dbReference>
<keyword evidence="2" id="KW-0813">Transport</keyword>
<evidence type="ECO:0000313" key="6">
    <source>
        <dbReference type="EMBL" id="GGN22135.1"/>
    </source>
</evidence>
<evidence type="ECO:0000256" key="2">
    <source>
        <dbReference type="ARBA" id="ARBA00022448"/>
    </source>
</evidence>
<feature type="compositionally biased region" description="Low complexity" evidence="4">
    <location>
        <begin position="34"/>
        <end position="52"/>
    </location>
</feature>
<evidence type="ECO:0000313" key="7">
    <source>
        <dbReference type="Proteomes" id="UP000608850"/>
    </source>
</evidence>
<dbReference type="Gene3D" id="3.40.50.1980">
    <property type="entry name" value="Nitrogenase molybdenum iron protein domain"/>
    <property type="match status" value="2"/>
</dbReference>
<feature type="domain" description="Fe/B12 periplasmic-binding" evidence="5">
    <location>
        <begin position="76"/>
        <end position="369"/>
    </location>
</feature>
<dbReference type="RefSeq" id="WP_188879284.1">
    <property type="nucleotide sequence ID" value="NZ_BMOQ01000006.1"/>
</dbReference>
<evidence type="ECO:0000256" key="4">
    <source>
        <dbReference type="SAM" id="MobiDB-lite"/>
    </source>
</evidence>
<reference evidence="6 7" key="1">
    <citation type="journal article" date="2019" name="Int. J. Syst. Evol. Microbiol.">
        <title>The Global Catalogue of Microorganisms (GCM) 10K type strain sequencing project: providing services to taxonomists for standard genome sequencing and annotation.</title>
        <authorList>
            <consortium name="The Broad Institute Genomics Platform"/>
            <consortium name="The Broad Institute Genome Sequencing Center for Infectious Disease"/>
            <person name="Wu L."/>
            <person name="Ma J."/>
        </authorList>
    </citation>
    <scope>NUCLEOTIDE SEQUENCE [LARGE SCALE GENOMIC DNA]</scope>
    <source>
        <strain evidence="6 7">JCM 16331</strain>
    </source>
</reference>
<proteinExistence type="predicted"/>
<dbReference type="InterPro" id="IPR006311">
    <property type="entry name" value="TAT_signal"/>
</dbReference>
<dbReference type="OrthoDB" id="304381at2157"/>
<keyword evidence="7" id="KW-1185">Reference proteome</keyword>
<dbReference type="InterPro" id="IPR002491">
    <property type="entry name" value="ABC_transptr_periplasmic_BD"/>
</dbReference>
<accession>A0A830GD70</accession>
<evidence type="ECO:0000256" key="1">
    <source>
        <dbReference type="ARBA" id="ARBA00004196"/>
    </source>
</evidence>
<dbReference type="PROSITE" id="PS50983">
    <property type="entry name" value="FE_B12_PBP"/>
    <property type="match status" value="1"/>
</dbReference>
<organism evidence="6 7">
    <name type="scientific">Halarchaeum nitratireducens</name>
    <dbReference type="NCBI Taxonomy" id="489913"/>
    <lineage>
        <taxon>Archaea</taxon>
        <taxon>Methanobacteriati</taxon>
        <taxon>Methanobacteriota</taxon>
        <taxon>Stenosarchaea group</taxon>
        <taxon>Halobacteria</taxon>
        <taxon>Halobacteriales</taxon>
        <taxon>Halobacteriaceae</taxon>
    </lineage>
</organism>
<dbReference type="PANTHER" id="PTHR30532:SF1">
    <property type="entry name" value="IRON(3+)-HYDROXAMATE-BINDING PROTEIN FHUD"/>
    <property type="match status" value="1"/>
</dbReference>
<protein>
    <recommendedName>
        <fullName evidence="5">Fe/B12 periplasmic-binding domain-containing protein</fullName>
    </recommendedName>
</protein>
<sequence length="402" mass="44743">MNHDTTRYEAPTRRDYLTYGGAVAGGGLLAGCTGSAGESTTTPAPDSTTTTTQEDEPYSVTLAPAGTVEFDQPPESVFTILVHHTDMVVALGHGDALNAMYSPANFEGNYDKILERLDGVSVDWADLYNSWNPDKEIVYELDSDVHLADPAYVSTMDAWDTADVEEVRTGVAPWFGNALSRNHSEPPADWADQYQYYTLWEIFEQVAEVFQERARYDALSEVKADLDATIAANVPSNDERPRTARVMMSPDLDSIWVFHMDGPGFIRSHTRPFGVDDVLADIPESDTIGLEALVEADPEVILIENAFARANDWRAQKQNLRDDPVASEISAVKNNRVYPLSARYGGPIMNFFQLEMVAKELYPDRFGAWPDYTGGPYPEFPADEQLFDRRRVADIINGEFEA</sequence>
<comment type="caution">
    <text evidence="6">The sequence shown here is derived from an EMBL/GenBank/DDBJ whole genome shotgun (WGS) entry which is preliminary data.</text>
</comment>
<comment type="subcellular location">
    <subcellularLocation>
        <location evidence="1">Cell envelope</location>
    </subcellularLocation>
</comment>
<evidence type="ECO:0000259" key="5">
    <source>
        <dbReference type="PROSITE" id="PS50983"/>
    </source>
</evidence>
<dbReference type="PANTHER" id="PTHR30532">
    <property type="entry name" value="IRON III DICITRATE-BINDING PERIPLASMIC PROTEIN"/>
    <property type="match status" value="1"/>
</dbReference>
<dbReference type="Proteomes" id="UP000608850">
    <property type="component" value="Unassembled WGS sequence"/>
</dbReference>
<keyword evidence="3" id="KW-0732">Signal</keyword>
<feature type="region of interest" description="Disordered" evidence="4">
    <location>
        <begin position="34"/>
        <end position="56"/>
    </location>
</feature>
<gene>
    <name evidence="6" type="ORF">GCM10009021_24470</name>
</gene>
<dbReference type="PROSITE" id="PS51318">
    <property type="entry name" value="TAT"/>
    <property type="match status" value="1"/>
</dbReference>
<dbReference type="InterPro" id="IPR051313">
    <property type="entry name" value="Bact_iron-sidero_bind"/>
</dbReference>
<dbReference type="AlphaFoldDB" id="A0A830GD70"/>
<evidence type="ECO:0000256" key="3">
    <source>
        <dbReference type="ARBA" id="ARBA00022729"/>
    </source>
</evidence>